<feature type="compositionally biased region" description="Gly residues" evidence="1">
    <location>
        <begin position="370"/>
        <end position="397"/>
    </location>
</feature>
<protein>
    <submittedName>
        <fullName evidence="2">Uncharacterized protein</fullName>
    </submittedName>
</protein>
<sequence length="595" mass="62718">MLRSVPDARSACRGLRDLVDGQTRSININLQGRPPAELLATFHEGRWLERRPRCADVTLAAGPDPHQLLVPFATAPLDACRRVTKLTIQCAVPIPGSVLLGLTSRLPGLTCLYLCSSVPTAGSALDRHMASYALSLPPNLTRLELREPLFLPFLPDSLAARLTGLYTNGEHGRPSRPTATELAAALSRMTALKAVELGVSLERPFTHNEARQILDAVPRGSLQSFTLTSVGNEQYELRCGFTQGFLDTVDVADEGPDVKYTVLSQLYGTTVLRSAALGRRLRLIELRRLEADAVPDPDPATDLYGRCDEIQIGELIGGDSAQVMISLVRRLGVPEQITWHVGFDVDGPMSVQLKERPHAGQAAREAQSCGSGGGRSRSGGSGSGRSKSGGSGSGSGGRVPAVPVPLSLPAFLSRAVDHTFRAPPGYGVGLVAMRGPLVRGLIAAPRALEAWLQQIDAGVTAAQGGFRSILKYRVLAAAGAVMAECDWYVADAVAAAARRLGEAAAEGGAGGGVVMVEAARGCVSWDVAVQQVLQEFWDGEEEGRGEGSGTGLPGGPAGQLERVGCLLETSDALRGIPDSQVLLLPNGEDLDDEDG</sequence>
<evidence type="ECO:0000313" key="2">
    <source>
        <dbReference type="EMBL" id="KAG2483468.1"/>
    </source>
</evidence>
<gene>
    <name evidence="2" type="ORF">HYH03_017651</name>
</gene>
<evidence type="ECO:0000256" key="1">
    <source>
        <dbReference type="SAM" id="MobiDB-lite"/>
    </source>
</evidence>
<reference evidence="2" key="1">
    <citation type="journal article" date="2020" name="bioRxiv">
        <title>Comparative genomics of Chlamydomonas.</title>
        <authorList>
            <person name="Craig R.J."/>
            <person name="Hasan A.R."/>
            <person name="Ness R.W."/>
            <person name="Keightley P.D."/>
        </authorList>
    </citation>
    <scope>NUCLEOTIDE SEQUENCE</scope>
    <source>
        <strain evidence="2">CCAP 11/70</strain>
    </source>
</reference>
<organism evidence="2 3">
    <name type="scientific">Edaphochlamys debaryana</name>
    <dbReference type="NCBI Taxonomy" id="47281"/>
    <lineage>
        <taxon>Eukaryota</taxon>
        <taxon>Viridiplantae</taxon>
        <taxon>Chlorophyta</taxon>
        <taxon>core chlorophytes</taxon>
        <taxon>Chlorophyceae</taxon>
        <taxon>CS clade</taxon>
        <taxon>Chlamydomonadales</taxon>
        <taxon>Chlamydomonadales incertae sedis</taxon>
        <taxon>Edaphochlamys</taxon>
    </lineage>
</organism>
<keyword evidence="3" id="KW-1185">Reference proteome</keyword>
<proteinExistence type="predicted"/>
<accession>A0A835XG57</accession>
<evidence type="ECO:0000313" key="3">
    <source>
        <dbReference type="Proteomes" id="UP000612055"/>
    </source>
</evidence>
<dbReference type="EMBL" id="JAEHOE010000175">
    <property type="protein sequence ID" value="KAG2483468.1"/>
    <property type="molecule type" value="Genomic_DNA"/>
</dbReference>
<comment type="caution">
    <text evidence="2">The sequence shown here is derived from an EMBL/GenBank/DDBJ whole genome shotgun (WGS) entry which is preliminary data.</text>
</comment>
<dbReference type="AlphaFoldDB" id="A0A835XG57"/>
<feature type="region of interest" description="Disordered" evidence="1">
    <location>
        <begin position="355"/>
        <end position="399"/>
    </location>
</feature>
<dbReference type="Proteomes" id="UP000612055">
    <property type="component" value="Unassembled WGS sequence"/>
</dbReference>
<name>A0A835XG57_9CHLO</name>